<dbReference type="eggNOG" id="COG1433">
    <property type="taxonomic scope" value="Bacteria"/>
</dbReference>
<dbReference type="CDD" id="cd00562">
    <property type="entry name" value="NifX_NifB"/>
    <property type="match status" value="1"/>
</dbReference>
<dbReference type="AlphaFoldDB" id="B8DZ91"/>
<dbReference type="EMBL" id="CP001251">
    <property type="protein sequence ID" value="ACK41824.1"/>
    <property type="molecule type" value="Genomic_DNA"/>
</dbReference>
<evidence type="ECO:0000313" key="3">
    <source>
        <dbReference type="Proteomes" id="UP000007719"/>
    </source>
</evidence>
<dbReference type="PANTHER" id="PTHR33937:SF2">
    <property type="entry name" value="DINITROGENASE IRON-MOLYBDENUM COFACTOR BIOSYNTHESIS DOMAIN-CONTAINING PROTEIN"/>
    <property type="match status" value="1"/>
</dbReference>
<dbReference type="Proteomes" id="UP000007719">
    <property type="component" value="Chromosome"/>
</dbReference>
<protein>
    <submittedName>
        <fullName evidence="2">Dinitrogenase iron-molybdenum cofactor biosynthesis protein</fullName>
    </submittedName>
</protein>
<reference evidence="3" key="1">
    <citation type="journal article" date="2016" name="Front. Microbiol.">
        <title>The complete genome sequence of hyperthermophile Dictyoglomus turgidum DSM 6724 reveals a specialized carbohydrate fermentor.</title>
        <authorList>
            <person name="Brumm P.J."/>
            <person name="Gowda K."/>
            <person name="Robb F.T."/>
            <person name="Mead D.A."/>
        </authorList>
    </citation>
    <scope>NUCLEOTIDE SEQUENCE [LARGE SCALE GENOMIC DNA]</scope>
    <source>
        <strain evidence="3">DSM 6724 / Z-1310</strain>
    </source>
</reference>
<accession>B8DZ91</accession>
<name>B8DZ91_DICTD</name>
<dbReference type="Gene3D" id="3.30.420.130">
    <property type="entry name" value="Dinitrogenase iron-molybdenum cofactor biosynthesis domain"/>
    <property type="match status" value="1"/>
</dbReference>
<keyword evidence="3" id="KW-1185">Reference proteome</keyword>
<proteinExistence type="predicted"/>
<dbReference type="SUPFAM" id="SSF53146">
    <property type="entry name" value="Nitrogenase accessory factor-like"/>
    <property type="match status" value="1"/>
</dbReference>
<gene>
    <name evidence="2" type="ordered locus">Dtur_0534</name>
</gene>
<dbReference type="InterPro" id="IPR051840">
    <property type="entry name" value="NifX/NifY_domain"/>
</dbReference>
<dbReference type="HOGENOM" id="CLU_104194_3_1_0"/>
<dbReference type="InterPro" id="IPR036105">
    <property type="entry name" value="DiNase_FeMo-co_biosyn_sf"/>
</dbReference>
<dbReference type="RefSeq" id="WP_012582909.1">
    <property type="nucleotide sequence ID" value="NC_011661.1"/>
</dbReference>
<dbReference type="InterPro" id="IPR003731">
    <property type="entry name" value="Di-Nase_FeMo-co_biosynth"/>
</dbReference>
<dbReference type="InParanoid" id="B8DZ91"/>
<dbReference type="KEGG" id="dtu:Dtur_0534"/>
<dbReference type="OrthoDB" id="280278at2"/>
<dbReference type="PANTHER" id="PTHR33937">
    <property type="entry name" value="IRON-MOLYBDENUM PROTEIN-RELATED-RELATED"/>
    <property type="match status" value="1"/>
</dbReference>
<dbReference type="STRING" id="515635.Dtur_0534"/>
<feature type="domain" description="Dinitrogenase iron-molybdenum cofactor biosynthesis" evidence="1">
    <location>
        <begin position="9"/>
        <end position="111"/>
    </location>
</feature>
<dbReference type="Pfam" id="PF02579">
    <property type="entry name" value="Nitro_FeMo-Co"/>
    <property type="match status" value="1"/>
</dbReference>
<evidence type="ECO:0000313" key="2">
    <source>
        <dbReference type="EMBL" id="ACK41824.1"/>
    </source>
</evidence>
<evidence type="ECO:0000259" key="1">
    <source>
        <dbReference type="Pfam" id="PF02579"/>
    </source>
</evidence>
<sequence>MKIAVASNDGKKISAHFGRTKGFVIFEIENGEIKSREYRLNTFTGHARGFSHDDPEHHKYTHPAIIEALKDCKVVISHGMGRRLYDDLTSAGIEVYVTDETDVDKAIELYLKGELTNVSELLD</sequence>
<organism evidence="2 3">
    <name type="scientific">Dictyoglomus turgidum (strain DSM 6724 / Z-1310)</name>
    <dbReference type="NCBI Taxonomy" id="515635"/>
    <lineage>
        <taxon>Bacteria</taxon>
        <taxon>Pseudomonadati</taxon>
        <taxon>Dictyoglomota</taxon>
        <taxon>Dictyoglomia</taxon>
        <taxon>Dictyoglomales</taxon>
        <taxon>Dictyoglomaceae</taxon>
        <taxon>Dictyoglomus</taxon>
    </lineage>
</organism>
<dbReference type="EnsemblBacteria" id="ACK41824">
    <property type="protein sequence ID" value="ACK41824"/>
    <property type="gene ID" value="Dtur_0534"/>
</dbReference>